<protein>
    <recommendedName>
        <fullName evidence="1">SCP domain-containing protein</fullName>
    </recommendedName>
</protein>
<dbReference type="CDD" id="cd05379">
    <property type="entry name" value="CAP_bacterial"/>
    <property type="match status" value="1"/>
</dbReference>
<dbReference type="PANTHER" id="PTHR31157:SF1">
    <property type="entry name" value="SCP DOMAIN-CONTAINING PROTEIN"/>
    <property type="match status" value="1"/>
</dbReference>
<dbReference type="InterPro" id="IPR014044">
    <property type="entry name" value="CAP_dom"/>
</dbReference>
<dbReference type="Pfam" id="PF00188">
    <property type="entry name" value="CAP"/>
    <property type="match status" value="1"/>
</dbReference>
<gene>
    <name evidence="2" type="ORF">KLA_10413</name>
</gene>
<dbReference type="Gene3D" id="3.40.33.10">
    <property type="entry name" value="CAP"/>
    <property type="match status" value="1"/>
</dbReference>
<evidence type="ECO:0000259" key="1">
    <source>
        <dbReference type="Pfam" id="PF00188"/>
    </source>
</evidence>
<dbReference type="RefSeq" id="WP_051456088.1">
    <property type="nucleotide sequence ID" value="NZ_ARZX01000012.1"/>
</dbReference>
<dbReference type="PANTHER" id="PTHR31157">
    <property type="entry name" value="SCP DOMAIN-CONTAINING PROTEIN"/>
    <property type="match status" value="1"/>
</dbReference>
<dbReference type="SUPFAM" id="SSF55797">
    <property type="entry name" value="PR-1-like"/>
    <property type="match status" value="1"/>
</dbReference>
<dbReference type="Proteomes" id="UP000019275">
    <property type="component" value="Unassembled WGS sequence"/>
</dbReference>
<evidence type="ECO:0000313" key="3">
    <source>
        <dbReference type="Proteomes" id="UP000019275"/>
    </source>
</evidence>
<comment type="caution">
    <text evidence="2">The sequence shown here is derived from an EMBL/GenBank/DDBJ whole genome shotgun (WGS) entry which is preliminary data.</text>
</comment>
<name>A0ABN0RN12_9FLAO</name>
<dbReference type="PROSITE" id="PS51257">
    <property type="entry name" value="PROKAR_LIPOPROTEIN"/>
    <property type="match status" value="1"/>
</dbReference>
<accession>A0ABN0RN12</accession>
<dbReference type="InterPro" id="IPR035940">
    <property type="entry name" value="CAP_sf"/>
</dbReference>
<dbReference type="EMBL" id="ARZX01000012">
    <property type="protein sequence ID" value="EWH13330.1"/>
    <property type="molecule type" value="Genomic_DNA"/>
</dbReference>
<proteinExistence type="predicted"/>
<feature type="domain" description="SCP" evidence="1">
    <location>
        <begin position="40"/>
        <end position="150"/>
    </location>
</feature>
<evidence type="ECO:0000313" key="2">
    <source>
        <dbReference type="EMBL" id="EWH13330.1"/>
    </source>
</evidence>
<reference evidence="2 3" key="1">
    <citation type="journal article" date="2014" name="Genome Announc.">
        <title>Draft Genome Sequence of the Carrageenan-Degrading Bacterium Cellulophaga sp. Strain KL-A, Isolated from Decaying Marine Algae.</title>
        <authorList>
            <person name="Shan D."/>
            <person name="Ying J."/>
            <person name="Li X."/>
            <person name="Gao Z."/>
            <person name="Wei G."/>
            <person name="Shao Z."/>
        </authorList>
    </citation>
    <scope>NUCLEOTIDE SEQUENCE [LARGE SCALE GENOMIC DNA]</scope>
    <source>
        <strain evidence="2 3">KL-A</strain>
    </source>
</reference>
<organism evidence="2 3">
    <name type="scientific">Cellulophaga geojensis KL-A</name>
    <dbReference type="NCBI Taxonomy" id="1328323"/>
    <lineage>
        <taxon>Bacteria</taxon>
        <taxon>Pseudomonadati</taxon>
        <taxon>Bacteroidota</taxon>
        <taxon>Flavobacteriia</taxon>
        <taxon>Flavobacteriales</taxon>
        <taxon>Flavobacteriaceae</taxon>
        <taxon>Cellulophaga</taxon>
    </lineage>
</organism>
<keyword evidence="3" id="KW-1185">Reference proteome</keyword>
<sequence length="153" mass="17540">MKIPLISLLLIFFISCNKTDGVDELYEEVAATQMEAELITLINNHRTNIGLEKLQISNNAYRYAKEHNIYMIKINAINHDNFIERAENLSSETNATLVAENVANQYSNAQQILNAWLNSPNHKDNIETNYEYTGICILTNTNGEHYVTQILYK</sequence>